<dbReference type="Proteomes" id="UP000199649">
    <property type="component" value="Chromosome I"/>
</dbReference>
<dbReference type="HAMAP" id="MF_00047">
    <property type="entry name" value="Dala_Dala_lig"/>
    <property type="match status" value="1"/>
</dbReference>
<feature type="binding site" evidence="14">
    <location>
        <begin position="331"/>
        <end position="332"/>
    </location>
    <ligand>
        <name>ATP</name>
        <dbReference type="ChEBI" id="CHEBI:30616"/>
    </ligand>
</feature>
<dbReference type="FunFam" id="3.30.470.20:FF:000008">
    <property type="entry name" value="D-alanine--D-alanine ligase"/>
    <property type="match status" value="1"/>
</dbReference>
<feature type="binding site" evidence="14">
    <location>
        <begin position="234"/>
        <end position="241"/>
    </location>
    <ligand>
        <name>ATP</name>
        <dbReference type="ChEBI" id="CHEBI:30616"/>
    </ligand>
</feature>
<feature type="binding site" evidence="15">
    <location>
        <position position="332"/>
    </location>
    <ligand>
        <name>Mg(2+)</name>
        <dbReference type="ChEBI" id="CHEBI:18420"/>
        <label>1</label>
    </ligand>
</feature>
<dbReference type="PANTHER" id="PTHR23132:SF25">
    <property type="entry name" value="D-ALANINE--D-ALANINE LIGASE A"/>
    <property type="match status" value="1"/>
</dbReference>
<dbReference type="Pfam" id="PF01820">
    <property type="entry name" value="Dala_Dala_lig_N"/>
    <property type="match status" value="1"/>
</dbReference>
<feature type="binding site" evidence="14">
    <location>
        <position position="152"/>
    </location>
    <ligand>
        <name>ATP</name>
        <dbReference type="ChEBI" id="CHEBI:30616"/>
    </ligand>
</feature>
<feature type="binding site" evidence="15">
    <location>
        <position position="319"/>
    </location>
    <ligand>
        <name>Mg(2+)</name>
        <dbReference type="ChEBI" id="CHEBI:18420"/>
        <label>1</label>
    </ligand>
</feature>
<evidence type="ECO:0000256" key="5">
    <source>
        <dbReference type="ARBA" id="ARBA00022741"/>
    </source>
</evidence>
<keyword evidence="7 15" id="KW-0460">Magnesium</keyword>
<dbReference type="InterPro" id="IPR016185">
    <property type="entry name" value="PreATP-grasp_dom_sf"/>
</dbReference>
<evidence type="ECO:0000256" key="14">
    <source>
        <dbReference type="PIRSR" id="PIRSR039102-2"/>
    </source>
</evidence>
<dbReference type="InterPro" id="IPR005905">
    <property type="entry name" value="D_ala_D_ala"/>
</dbReference>
<keyword evidence="3 12" id="KW-0436">Ligase</keyword>
<keyword evidence="12" id="KW-0963">Cytoplasm</keyword>
<keyword evidence="5 14" id="KW-0547">Nucleotide-binding</keyword>
<name>A0A1H1LSP0_9MICO</name>
<dbReference type="SUPFAM" id="SSF56059">
    <property type="entry name" value="Glutathione synthetase ATP-binding domain-like"/>
    <property type="match status" value="1"/>
</dbReference>
<dbReference type="PIRSF" id="PIRSF039102">
    <property type="entry name" value="Ddl/VanB"/>
    <property type="match status" value="1"/>
</dbReference>
<dbReference type="GO" id="GO:0046872">
    <property type="term" value="F:metal ion binding"/>
    <property type="evidence" value="ECO:0007669"/>
    <property type="project" value="UniProtKB-KW"/>
</dbReference>
<dbReference type="InterPro" id="IPR011761">
    <property type="entry name" value="ATP-grasp"/>
</dbReference>
<feature type="binding site" evidence="15">
    <location>
        <position position="334"/>
    </location>
    <ligand>
        <name>Mg(2+)</name>
        <dbReference type="ChEBI" id="CHEBI:18420"/>
        <label>2</label>
    </ligand>
</feature>
<dbReference type="InterPro" id="IPR013815">
    <property type="entry name" value="ATP_grasp_subdomain_1"/>
</dbReference>
<dbReference type="GO" id="GO:0008716">
    <property type="term" value="F:D-alanine-D-alanine ligase activity"/>
    <property type="evidence" value="ECO:0007669"/>
    <property type="project" value="UniProtKB-UniRule"/>
</dbReference>
<dbReference type="Pfam" id="PF07478">
    <property type="entry name" value="Dala_Dala_lig_C"/>
    <property type="match status" value="1"/>
</dbReference>
<evidence type="ECO:0000313" key="18">
    <source>
        <dbReference type="EMBL" id="SDR76789.1"/>
    </source>
</evidence>
<dbReference type="SUPFAM" id="SSF52440">
    <property type="entry name" value="PreATP-grasp domain"/>
    <property type="match status" value="1"/>
</dbReference>
<dbReference type="NCBIfam" id="TIGR01205">
    <property type="entry name" value="D_ala_D_alaTIGR"/>
    <property type="match status" value="1"/>
</dbReference>
<evidence type="ECO:0000313" key="19">
    <source>
        <dbReference type="Proteomes" id="UP000199649"/>
    </source>
</evidence>
<keyword evidence="6 16" id="KW-0067">ATP-binding</keyword>
<comment type="catalytic activity">
    <reaction evidence="12">
        <text>2 D-alanine + ATP = D-alanyl-D-alanine + ADP + phosphate + H(+)</text>
        <dbReference type="Rhea" id="RHEA:11224"/>
        <dbReference type="ChEBI" id="CHEBI:15378"/>
        <dbReference type="ChEBI" id="CHEBI:30616"/>
        <dbReference type="ChEBI" id="CHEBI:43474"/>
        <dbReference type="ChEBI" id="CHEBI:57416"/>
        <dbReference type="ChEBI" id="CHEBI:57822"/>
        <dbReference type="ChEBI" id="CHEBI:456216"/>
        <dbReference type="EC" id="6.3.2.4"/>
    </reaction>
</comment>
<comment type="cofactor">
    <cofactor evidence="15">
        <name>Mg(2+)</name>
        <dbReference type="ChEBI" id="CHEBI:18420"/>
    </cofactor>
    <cofactor evidence="15">
        <name>Mn(2+)</name>
        <dbReference type="ChEBI" id="CHEBI:29035"/>
    </cofactor>
    <text evidence="15">Binds 2 magnesium or manganese ions per subunit.</text>
</comment>
<evidence type="ECO:0000256" key="6">
    <source>
        <dbReference type="ARBA" id="ARBA00022840"/>
    </source>
</evidence>
<dbReference type="InterPro" id="IPR011127">
    <property type="entry name" value="Dala_Dala_lig_N"/>
</dbReference>
<dbReference type="NCBIfam" id="NF002528">
    <property type="entry name" value="PRK01966.1-4"/>
    <property type="match status" value="1"/>
</dbReference>
<dbReference type="Gene3D" id="3.40.50.20">
    <property type="match status" value="1"/>
</dbReference>
<evidence type="ECO:0000256" key="1">
    <source>
        <dbReference type="ARBA" id="ARBA00001936"/>
    </source>
</evidence>
<dbReference type="EC" id="6.3.2.4" evidence="12"/>
<evidence type="ECO:0000256" key="7">
    <source>
        <dbReference type="ARBA" id="ARBA00022842"/>
    </source>
</evidence>
<dbReference type="GO" id="GO:0005524">
    <property type="term" value="F:ATP binding"/>
    <property type="evidence" value="ECO:0007669"/>
    <property type="project" value="UniProtKB-UniRule"/>
</dbReference>
<keyword evidence="8 12" id="KW-0133">Cell shape</keyword>
<dbReference type="PROSITE" id="PS50975">
    <property type="entry name" value="ATP_GRASP"/>
    <property type="match status" value="1"/>
</dbReference>
<dbReference type="GO" id="GO:0009252">
    <property type="term" value="P:peptidoglycan biosynthetic process"/>
    <property type="evidence" value="ECO:0007669"/>
    <property type="project" value="UniProtKB-UniRule"/>
</dbReference>
<dbReference type="EMBL" id="LT629734">
    <property type="protein sequence ID" value="SDR76789.1"/>
    <property type="molecule type" value="Genomic_DNA"/>
</dbReference>
<comment type="cofactor">
    <cofactor evidence="1">
        <name>Mn(2+)</name>
        <dbReference type="ChEBI" id="CHEBI:29035"/>
    </cofactor>
</comment>
<reference evidence="19" key="1">
    <citation type="submission" date="2016-10" db="EMBL/GenBank/DDBJ databases">
        <authorList>
            <person name="Varghese N."/>
            <person name="Submissions S."/>
        </authorList>
    </citation>
    <scope>NUCLEOTIDE SEQUENCE [LARGE SCALE GENOMIC DNA]</scope>
    <source>
        <strain evidence="19">DSM 22965</strain>
    </source>
</reference>
<evidence type="ECO:0000256" key="11">
    <source>
        <dbReference type="ARBA" id="ARBA00023316"/>
    </source>
</evidence>
<comment type="pathway">
    <text evidence="12">Cell wall biogenesis; peptidoglycan biosynthesis.</text>
</comment>
<evidence type="ECO:0000256" key="4">
    <source>
        <dbReference type="ARBA" id="ARBA00022723"/>
    </source>
</evidence>
<keyword evidence="11 12" id="KW-0961">Cell wall biogenesis/degradation</keyword>
<evidence type="ECO:0000256" key="13">
    <source>
        <dbReference type="PIRSR" id="PIRSR039102-1"/>
    </source>
</evidence>
<keyword evidence="10 15" id="KW-0464">Manganese</keyword>
<sequence length="372" mass="39730">MPERIEPSTAPARKTRVALLFGGRSSEHTISCATAGSVLAHIDRDRYEVVPIGITRDGRFVLQADDPAPLALDRVPEVTGGDAVQLPESSSSRALVATDASGAVRELGDVDIVFPILHGRFGEDGTVQGLLELIDVPYVGNGVLSSAVAMDKHFAKTVLEHAGIRVAPWMTVSRQEWAADPDAVRARLGDFPMPVFVKPARAGSSVGVSRVASVLDFDRAMDVALAEDTRALVEAGVSGREIEVGVLGGHHGDRPRASLPGEIVLDEGTFYDFDAKYRGLPTARTECPADLDEATIRALQETAIHAFEAIDGAGLARVDFFVSPEHGIVLNEVNTMPGFTAISMFPVVWEASGIAYGDLITELIELGLQEER</sequence>
<evidence type="ECO:0000256" key="3">
    <source>
        <dbReference type="ARBA" id="ARBA00022598"/>
    </source>
</evidence>
<proteinExistence type="inferred from homology"/>
<dbReference type="InterPro" id="IPR000291">
    <property type="entry name" value="D-Ala_lig_Van_CS"/>
</dbReference>
<keyword evidence="9 12" id="KW-0573">Peptidoglycan synthesis</keyword>
<evidence type="ECO:0000256" key="9">
    <source>
        <dbReference type="ARBA" id="ARBA00022984"/>
    </source>
</evidence>
<feature type="active site" evidence="13">
    <location>
        <position position="27"/>
    </location>
</feature>
<dbReference type="STRING" id="684552.SAMN04489719_0709"/>
<dbReference type="GO" id="GO:0005829">
    <property type="term" value="C:cytosol"/>
    <property type="evidence" value="ECO:0007669"/>
    <property type="project" value="TreeGrafter"/>
</dbReference>
<feature type="binding site" evidence="15">
    <location>
        <position position="332"/>
    </location>
    <ligand>
        <name>Mg(2+)</name>
        <dbReference type="ChEBI" id="CHEBI:18420"/>
        <label>2</label>
    </ligand>
</feature>
<feature type="domain" description="ATP-grasp" evidence="17">
    <location>
        <begin position="156"/>
        <end position="365"/>
    </location>
</feature>
<dbReference type="AlphaFoldDB" id="A0A1H1LSP0"/>
<dbReference type="PROSITE" id="PS00844">
    <property type="entry name" value="DALA_DALA_LIGASE_2"/>
    <property type="match status" value="1"/>
</dbReference>
<comment type="function">
    <text evidence="12">Cell wall formation.</text>
</comment>
<evidence type="ECO:0000259" key="17">
    <source>
        <dbReference type="PROSITE" id="PS50975"/>
    </source>
</evidence>
<evidence type="ECO:0000256" key="8">
    <source>
        <dbReference type="ARBA" id="ARBA00022960"/>
    </source>
</evidence>
<feature type="binding site" evidence="14">
    <location>
        <begin position="196"/>
        <end position="198"/>
    </location>
    <ligand>
        <name>ATP</name>
        <dbReference type="ChEBI" id="CHEBI:30616"/>
    </ligand>
</feature>
<evidence type="ECO:0000256" key="15">
    <source>
        <dbReference type="PIRSR" id="PIRSR039102-3"/>
    </source>
</evidence>
<feature type="active site" evidence="13">
    <location>
        <position position="343"/>
    </location>
</feature>
<gene>
    <name evidence="12" type="primary">ddl</name>
    <name evidence="18" type="ORF">SAMN04489719_0709</name>
</gene>
<feature type="binding site" evidence="14">
    <location>
        <begin position="204"/>
        <end position="205"/>
    </location>
    <ligand>
        <name>ATP</name>
        <dbReference type="ChEBI" id="CHEBI:30616"/>
    </ligand>
</feature>
<keyword evidence="4 15" id="KW-0479">Metal-binding</keyword>
<evidence type="ECO:0000256" key="10">
    <source>
        <dbReference type="ARBA" id="ARBA00023211"/>
    </source>
</evidence>
<feature type="active site" evidence="13">
    <location>
        <position position="204"/>
    </location>
</feature>
<keyword evidence="19" id="KW-1185">Reference proteome</keyword>
<organism evidence="18 19">
    <name type="scientific">Agrococcus carbonis</name>
    <dbReference type="NCBI Taxonomy" id="684552"/>
    <lineage>
        <taxon>Bacteria</taxon>
        <taxon>Bacillati</taxon>
        <taxon>Actinomycetota</taxon>
        <taxon>Actinomycetes</taxon>
        <taxon>Micrococcales</taxon>
        <taxon>Microbacteriaceae</taxon>
        <taxon>Agrococcus</taxon>
    </lineage>
</organism>
<dbReference type="Gene3D" id="3.30.470.20">
    <property type="entry name" value="ATP-grasp fold, B domain"/>
    <property type="match status" value="1"/>
</dbReference>
<evidence type="ECO:0000256" key="16">
    <source>
        <dbReference type="PROSITE-ProRule" id="PRU00409"/>
    </source>
</evidence>
<dbReference type="PROSITE" id="PS00843">
    <property type="entry name" value="DALA_DALA_LIGASE_1"/>
    <property type="match status" value="1"/>
</dbReference>
<accession>A0A1H1LSP0</accession>
<comment type="similarity">
    <text evidence="2 12">Belongs to the D-alanine--D-alanine ligase family.</text>
</comment>
<comment type="subcellular location">
    <subcellularLocation>
        <location evidence="12">Cytoplasm</location>
    </subcellularLocation>
</comment>
<dbReference type="PANTHER" id="PTHR23132">
    <property type="entry name" value="D-ALANINE--D-ALANINE LIGASE"/>
    <property type="match status" value="1"/>
</dbReference>
<dbReference type="Gene3D" id="3.30.1490.20">
    <property type="entry name" value="ATP-grasp fold, A domain"/>
    <property type="match status" value="1"/>
</dbReference>
<protein>
    <recommendedName>
        <fullName evidence="12">D-alanine--D-alanine ligase</fullName>
        <ecNumber evidence="12">6.3.2.4</ecNumber>
    </recommendedName>
    <alternativeName>
        <fullName evidence="12">D-Ala-D-Ala ligase</fullName>
    </alternativeName>
    <alternativeName>
        <fullName evidence="12">D-alanylalanine synthetase</fullName>
    </alternativeName>
</protein>
<dbReference type="InterPro" id="IPR011095">
    <property type="entry name" value="Dala_Dala_lig_C"/>
</dbReference>
<evidence type="ECO:0000256" key="2">
    <source>
        <dbReference type="ARBA" id="ARBA00010871"/>
    </source>
</evidence>
<evidence type="ECO:0000256" key="12">
    <source>
        <dbReference type="HAMAP-Rule" id="MF_00047"/>
    </source>
</evidence>
<dbReference type="UniPathway" id="UPA00219"/>
<dbReference type="RefSeq" id="WP_231945572.1">
    <property type="nucleotide sequence ID" value="NZ_LT629734.1"/>
</dbReference>
<dbReference type="GO" id="GO:0008360">
    <property type="term" value="P:regulation of cell shape"/>
    <property type="evidence" value="ECO:0007669"/>
    <property type="project" value="UniProtKB-KW"/>
</dbReference>
<dbReference type="GO" id="GO:0071555">
    <property type="term" value="P:cell wall organization"/>
    <property type="evidence" value="ECO:0007669"/>
    <property type="project" value="UniProtKB-KW"/>
</dbReference>